<protein>
    <submittedName>
        <fullName evidence="1">Stripes inner membrane complex protein, putative</fullName>
    </submittedName>
</protein>
<dbReference type="Proteomes" id="UP001497744">
    <property type="component" value="Unassembled WGS sequence"/>
</dbReference>
<dbReference type="EMBL" id="BPLF01000005">
    <property type="protein sequence ID" value="GIX65527.1"/>
    <property type="molecule type" value="Genomic_DNA"/>
</dbReference>
<reference evidence="1 2" key="1">
    <citation type="submission" date="2021-06" db="EMBL/GenBank/DDBJ databases">
        <title>Genome sequence of Babesia caballi.</title>
        <authorList>
            <person name="Yamagishi J."/>
            <person name="Kidaka T."/>
            <person name="Ochi A."/>
        </authorList>
    </citation>
    <scope>NUCLEOTIDE SEQUENCE [LARGE SCALE GENOMIC DNA]</scope>
    <source>
        <strain evidence="1">USDA-D6B2</strain>
    </source>
</reference>
<proteinExistence type="predicted"/>
<sequence length="281" mass="31588">MASVISPTQDKADKLLVYLARKIGEHKPNNVIFFIVDILCTYYPRHIPSFSRIWLMDKNLDDQKQHVRELFKRNNSTSCIAQHFINAGFDSLDALACLTTDVLDEIQAYNNTKWLPGHKVRVHQIFEDIKRLVKEYKDELKAQRTLTHYSDGHVYSQLEGTYITPKRSPVVWYDSKNYMPRGGSVYYYPAMNSIIKGSDSLIQATNANSPSTASYETRQNISSVMDSSKSTGAVNISQIVGISAETAASRVVEEILAKSESEQIATHTTSAAGCCYTNNTL</sequence>
<gene>
    <name evidence="1" type="ORF">BcabD6B2_49620</name>
</gene>
<organism evidence="1 2">
    <name type="scientific">Babesia caballi</name>
    <dbReference type="NCBI Taxonomy" id="5871"/>
    <lineage>
        <taxon>Eukaryota</taxon>
        <taxon>Sar</taxon>
        <taxon>Alveolata</taxon>
        <taxon>Apicomplexa</taxon>
        <taxon>Aconoidasida</taxon>
        <taxon>Piroplasmida</taxon>
        <taxon>Babesiidae</taxon>
        <taxon>Babesia</taxon>
    </lineage>
</organism>
<evidence type="ECO:0000313" key="1">
    <source>
        <dbReference type="EMBL" id="GIX65527.1"/>
    </source>
</evidence>
<dbReference type="RefSeq" id="XP_067717596.1">
    <property type="nucleotide sequence ID" value="XM_067861495.1"/>
</dbReference>
<dbReference type="AlphaFoldDB" id="A0AAV4LZ69"/>
<comment type="caution">
    <text evidence="1">The sequence shown here is derived from an EMBL/GenBank/DDBJ whole genome shotgun (WGS) entry which is preliminary data.</text>
</comment>
<evidence type="ECO:0000313" key="2">
    <source>
        <dbReference type="Proteomes" id="UP001497744"/>
    </source>
</evidence>
<accession>A0AAV4LZ69</accession>
<keyword evidence="2" id="KW-1185">Reference proteome</keyword>
<name>A0AAV4LZ69_BABCB</name>
<dbReference type="GeneID" id="94197008"/>